<dbReference type="EMBL" id="JANUAE010000002">
    <property type="protein sequence ID" value="MCS3709206.1"/>
    <property type="molecule type" value="Genomic_DNA"/>
</dbReference>
<dbReference type="EMBL" id="JANTZM010000004">
    <property type="protein sequence ID" value="MCS4157111.1"/>
    <property type="molecule type" value="Genomic_DNA"/>
</dbReference>
<dbReference type="RefSeq" id="WP_013062132.1">
    <property type="nucleotide sequence ID" value="NZ_CALTRY010000008.1"/>
</dbReference>
<protein>
    <submittedName>
        <fullName evidence="1">Uncharacterized protein</fullName>
    </submittedName>
</protein>
<accession>A0A9X2Q4B2</accession>
<dbReference type="Proteomes" id="UP001155110">
    <property type="component" value="Unassembled WGS sequence"/>
</dbReference>
<comment type="caution">
    <text evidence="1">The sequence shown here is derived from an EMBL/GenBank/DDBJ whole genome shotgun (WGS) entry which is preliminary data.</text>
</comment>
<evidence type="ECO:0000313" key="1">
    <source>
        <dbReference type="EMBL" id="MCS3709206.1"/>
    </source>
</evidence>
<evidence type="ECO:0000313" key="2">
    <source>
        <dbReference type="EMBL" id="MCS4157111.1"/>
    </source>
</evidence>
<evidence type="ECO:0000313" key="3">
    <source>
        <dbReference type="Proteomes" id="UP001155057"/>
    </source>
</evidence>
<proteinExistence type="predicted"/>
<dbReference type="Proteomes" id="UP001155057">
    <property type="component" value="Unassembled WGS sequence"/>
</dbReference>
<dbReference type="AlphaFoldDB" id="A0A9X2Q4B2"/>
<organism evidence="1 3">
    <name type="scientific">Salinibacter ruber</name>
    <dbReference type="NCBI Taxonomy" id="146919"/>
    <lineage>
        <taxon>Bacteria</taxon>
        <taxon>Pseudomonadati</taxon>
        <taxon>Rhodothermota</taxon>
        <taxon>Rhodothermia</taxon>
        <taxon>Rhodothermales</taxon>
        <taxon>Salinibacteraceae</taxon>
        <taxon>Salinibacter</taxon>
    </lineage>
</organism>
<name>A0A9X2Q4B2_9BACT</name>
<reference evidence="1" key="1">
    <citation type="submission" date="2022-08" db="EMBL/GenBank/DDBJ databases">
        <title>Genomic Encyclopedia of Type Strains, Phase V (KMG-V): Genome sequencing to study the core and pangenomes of soil and plant-associated prokaryotes.</title>
        <authorList>
            <person name="Whitman W."/>
        </authorList>
    </citation>
    <scope>NUCLEOTIDE SEQUENCE</scope>
    <source>
        <strain evidence="2">SP3002</strain>
        <strain evidence="1">SP3049</strain>
    </source>
</reference>
<gene>
    <name evidence="1" type="ORF">GGP61_000801</name>
    <name evidence="2" type="ORF">GGP99_001065</name>
</gene>
<sequence length="147" mass="16010">MPVSHRYIIGVLVLGLLPVSAGWAQKGGVAGDTSAAWHADAWTPIIEKKGLRISYIYYPDANDEHDGIVLRLINENEVPVRYEFTLVFRAPAADTTTAVRGRLNPGAMKTGDAAGLFWVPFREDDRSLGEIGLRGLSVAQLRPSPPD</sequence>